<evidence type="ECO:0000313" key="2">
    <source>
        <dbReference type="Proteomes" id="UP000280099"/>
    </source>
</evidence>
<protein>
    <submittedName>
        <fullName evidence="1">Uncharacterized protein</fullName>
    </submittedName>
</protein>
<dbReference type="Proteomes" id="UP000280099">
    <property type="component" value="Unassembled WGS sequence"/>
</dbReference>
<name>A0A420XIT0_9PAST</name>
<accession>A0A420XIT0</accession>
<keyword evidence="2" id="KW-1185">Reference proteome</keyword>
<organism evidence="1 2">
    <name type="scientific">Otariodibacter oris</name>
    <dbReference type="NCBI Taxonomy" id="1032623"/>
    <lineage>
        <taxon>Bacteria</taxon>
        <taxon>Pseudomonadati</taxon>
        <taxon>Pseudomonadota</taxon>
        <taxon>Gammaproteobacteria</taxon>
        <taxon>Pasteurellales</taxon>
        <taxon>Pasteurellaceae</taxon>
        <taxon>Otariodibacter</taxon>
    </lineage>
</organism>
<dbReference type="EMBL" id="RBJC01000004">
    <property type="protein sequence ID" value="RKR77146.1"/>
    <property type="molecule type" value="Genomic_DNA"/>
</dbReference>
<dbReference type="RefSeq" id="WP_121121596.1">
    <property type="nucleotide sequence ID" value="NZ_CP016604.1"/>
</dbReference>
<sequence length="101" mass="11812">MKAKTKHTYNRANQLAYKYLKQVQKAIIHLNAFGFTVLNIDFTGIKPRIEVDIGNSQEVADELIKQRKAMWYAQGYSERLGRCKGYYTMLEGIRVYWESEA</sequence>
<dbReference type="AlphaFoldDB" id="A0A420XIT0"/>
<evidence type="ECO:0000313" key="1">
    <source>
        <dbReference type="EMBL" id="RKR77146.1"/>
    </source>
</evidence>
<gene>
    <name evidence="1" type="ORF">DES31_0471</name>
</gene>
<proteinExistence type="predicted"/>
<dbReference type="OrthoDB" id="5688878at2"/>
<comment type="caution">
    <text evidence="1">The sequence shown here is derived from an EMBL/GenBank/DDBJ whole genome shotgun (WGS) entry which is preliminary data.</text>
</comment>
<reference evidence="1 2" key="1">
    <citation type="submission" date="2018-10" db="EMBL/GenBank/DDBJ databases">
        <title>Genomic Encyclopedia of Type Strains, Phase IV (KMG-IV): sequencing the most valuable type-strain genomes for metagenomic binning, comparative biology and taxonomic classification.</title>
        <authorList>
            <person name="Goeker M."/>
        </authorList>
    </citation>
    <scope>NUCLEOTIDE SEQUENCE [LARGE SCALE GENOMIC DNA]</scope>
    <source>
        <strain evidence="1 2">DSM 23800</strain>
    </source>
</reference>